<dbReference type="GO" id="GO:0004309">
    <property type="term" value="F:exopolyphosphatase activity"/>
    <property type="evidence" value="ECO:0007669"/>
    <property type="project" value="TreeGrafter"/>
</dbReference>
<keyword evidence="3" id="KW-1185">Reference proteome</keyword>
<dbReference type="SUPFAM" id="SSF64182">
    <property type="entry name" value="DHH phosphoesterases"/>
    <property type="match status" value="1"/>
</dbReference>
<dbReference type="VEuPathDB" id="CryptoDB:CmeUKMEL1_15490"/>
<dbReference type="InterPro" id="IPR001667">
    <property type="entry name" value="DDH_dom"/>
</dbReference>
<reference evidence="2 3" key="1">
    <citation type="submission" date="2014-04" db="EMBL/GenBank/DDBJ databases">
        <title>Comparative Genomics of Cryptosporidium Species.</title>
        <authorList>
            <person name="Silva J.C."/>
            <person name="Su Q."/>
            <person name="Chalmers R."/>
            <person name="Chibucos M.C."/>
            <person name="Elwin K."/>
            <person name="Godinez A."/>
            <person name="Guo F."/>
            <person name="Huynh K."/>
            <person name="Orvis J."/>
            <person name="Ott S."/>
            <person name="Sadzewicz L."/>
            <person name="Sengamalay N."/>
            <person name="Shetty A."/>
            <person name="Sun M."/>
            <person name="Tallon L."/>
            <person name="Xiao L."/>
            <person name="Zhang H."/>
            <person name="Fraser C.M."/>
            <person name="Zhu G."/>
            <person name="Kissinger J."/>
            <person name="Widmer G."/>
        </authorList>
    </citation>
    <scope>NUCLEOTIDE SEQUENCE [LARGE SCALE GENOMIC DNA]</scope>
    <source>
        <strain evidence="2 3">UKMEL1</strain>
    </source>
</reference>
<comment type="caution">
    <text evidence="2">The sequence shown here is derived from an EMBL/GenBank/DDBJ whole genome shotgun (WGS) entry which is preliminary data.</text>
</comment>
<organism evidence="2 3">
    <name type="scientific">Cryptosporidium meleagridis</name>
    <dbReference type="NCBI Taxonomy" id="93969"/>
    <lineage>
        <taxon>Eukaryota</taxon>
        <taxon>Sar</taxon>
        <taxon>Alveolata</taxon>
        <taxon>Apicomplexa</taxon>
        <taxon>Conoidasida</taxon>
        <taxon>Coccidia</taxon>
        <taxon>Eucoccidiorida</taxon>
        <taxon>Eimeriorina</taxon>
        <taxon>Cryptosporidiidae</taxon>
        <taxon>Cryptosporidium</taxon>
    </lineage>
</organism>
<evidence type="ECO:0000313" key="2">
    <source>
        <dbReference type="EMBL" id="POM85057.1"/>
    </source>
</evidence>
<dbReference type="InterPro" id="IPR038763">
    <property type="entry name" value="DHH_sf"/>
</dbReference>
<evidence type="ECO:0000259" key="1">
    <source>
        <dbReference type="Pfam" id="PF01368"/>
    </source>
</evidence>
<feature type="domain" description="DDH" evidence="1">
    <location>
        <begin position="37"/>
        <end position="206"/>
    </location>
</feature>
<dbReference type="PANTHER" id="PTHR12112">
    <property type="entry name" value="BNIP - RELATED"/>
    <property type="match status" value="1"/>
</dbReference>
<name>A0A2P4Z4Q0_9CRYT</name>
<evidence type="ECO:0000313" key="3">
    <source>
        <dbReference type="Proteomes" id="UP000236928"/>
    </source>
</evidence>
<gene>
    <name evidence="2" type="ORF">CmeUKMEL1_15490</name>
</gene>
<dbReference type="GO" id="GO:0005737">
    <property type="term" value="C:cytoplasm"/>
    <property type="evidence" value="ECO:0007669"/>
    <property type="project" value="TreeGrafter"/>
</dbReference>
<sequence length="210" mass="24386">MDLELRRYYNDLLYKAEKKENDKDDKNIMDGRMMYNLIIGNKSADLDSIVSAITYSRILNLTNHTINFDENNKIYGIHLPVVNCKRKELKLKFQLIALINYFSNNHDNDSGDDFQIENMPFICLDDDIIHELILEMEKLGKEKKHVNFGHYITLVDHNTLDTFQENFDGRVVSIVDHHQDYMTTKSNYRLSLGTKIGSCSTLIGKIVSSN</sequence>
<accession>A0A2P4Z4Q0</accession>
<dbReference type="OrthoDB" id="374045at2759"/>
<dbReference type="Pfam" id="PF01368">
    <property type="entry name" value="DHH"/>
    <property type="match status" value="1"/>
</dbReference>
<dbReference type="PANTHER" id="PTHR12112:SF39">
    <property type="entry name" value="EG:152A3.5 PROTEIN (FBGN0003116_PN PROTEIN)"/>
    <property type="match status" value="1"/>
</dbReference>
<proteinExistence type="predicted"/>
<dbReference type="Proteomes" id="UP000236928">
    <property type="component" value="Unassembled WGS sequence"/>
</dbReference>
<protein>
    <submittedName>
        <fullName evidence="2">DHH family protein</fullName>
    </submittedName>
</protein>
<dbReference type="Gene3D" id="3.90.1640.10">
    <property type="entry name" value="inorganic pyrophosphatase (n-terminal core)"/>
    <property type="match status" value="1"/>
</dbReference>
<dbReference type="EMBL" id="JIBK01000049">
    <property type="protein sequence ID" value="POM85057.1"/>
    <property type="molecule type" value="Genomic_DNA"/>
</dbReference>
<dbReference type="AlphaFoldDB" id="A0A2P4Z4Q0"/>